<dbReference type="InterPro" id="IPR017853">
    <property type="entry name" value="GH"/>
</dbReference>
<keyword evidence="6" id="KW-0574">Periplasm</keyword>
<dbReference type="PANTHER" id="PTHR30620:SF16">
    <property type="entry name" value="LYSOSOMAL BETA GLUCOSIDASE"/>
    <property type="match status" value="1"/>
</dbReference>
<organism evidence="13 14">
    <name type="scientific">Candidatus Cryptobacteroides avistercoris</name>
    <dbReference type="NCBI Taxonomy" id="2840758"/>
    <lineage>
        <taxon>Bacteria</taxon>
        <taxon>Pseudomonadati</taxon>
        <taxon>Bacteroidota</taxon>
        <taxon>Bacteroidia</taxon>
        <taxon>Bacteroidales</taxon>
        <taxon>Candidatus Cryptobacteroides</taxon>
    </lineage>
</organism>
<dbReference type="InterPro" id="IPR002772">
    <property type="entry name" value="Glyco_hydro_3_C"/>
</dbReference>
<evidence type="ECO:0000256" key="9">
    <source>
        <dbReference type="ARBA" id="ARBA00067498"/>
    </source>
</evidence>
<reference evidence="13" key="2">
    <citation type="journal article" date="2021" name="PeerJ">
        <title>Extensive microbial diversity within the chicken gut microbiome revealed by metagenomics and culture.</title>
        <authorList>
            <person name="Gilroy R."/>
            <person name="Ravi A."/>
            <person name="Getino M."/>
            <person name="Pursley I."/>
            <person name="Horton D.L."/>
            <person name="Alikhan N.F."/>
            <person name="Baker D."/>
            <person name="Gharbi K."/>
            <person name="Hall N."/>
            <person name="Watson M."/>
            <person name="Adriaenssens E.M."/>
            <person name="Foster-Nyarko E."/>
            <person name="Jarju S."/>
            <person name="Secka A."/>
            <person name="Antonio M."/>
            <person name="Oren A."/>
            <person name="Chaudhuri R.R."/>
            <person name="La Ragione R."/>
            <person name="Hildebrand F."/>
            <person name="Pallen M.J."/>
        </authorList>
    </citation>
    <scope>NUCLEOTIDE SEQUENCE</scope>
    <source>
        <strain evidence="13">B3-1481</strain>
    </source>
</reference>
<dbReference type="GO" id="GO:0008422">
    <property type="term" value="F:beta-glucosidase activity"/>
    <property type="evidence" value="ECO:0007669"/>
    <property type="project" value="UniProtKB-EC"/>
</dbReference>
<dbReference type="Gene3D" id="3.40.50.1700">
    <property type="entry name" value="Glycoside hydrolase family 3 C-terminal domain"/>
    <property type="match status" value="1"/>
</dbReference>
<name>A0A9D9IW67_9BACT</name>
<dbReference type="GO" id="GO:0042597">
    <property type="term" value="C:periplasmic space"/>
    <property type="evidence" value="ECO:0007669"/>
    <property type="project" value="UniProtKB-SubCell"/>
</dbReference>
<dbReference type="FunFam" id="2.60.40.10:FF:000495">
    <property type="entry name" value="Periplasmic beta-glucosidase"/>
    <property type="match status" value="1"/>
</dbReference>
<dbReference type="SUPFAM" id="SSF51445">
    <property type="entry name" value="(Trans)glycosidases"/>
    <property type="match status" value="1"/>
</dbReference>
<gene>
    <name evidence="13" type="primary">bglX</name>
    <name evidence="13" type="ORF">IAB76_01475</name>
</gene>
<keyword evidence="7 10" id="KW-0378">Hydrolase</keyword>
<evidence type="ECO:0000256" key="11">
    <source>
        <dbReference type="SAM" id="SignalP"/>
    </source>
</evidence>
<evidence type="ECO:0000259" key="12">
    <source>
        <dbReference type="SMART" id="SM01217"/>
    </source>
</evidence>
<evidence type="ECO:0000256" key="2">
    <source>
        <dbReference type="ARBA" id="ARBA00004418"/>
    </source>
</evidence>
<dbReference type="GO" id="GO:0009251">
    <property type="term" value="P:glucan catabolic process"/>
    <property type="evidence" value="ECO:0007669"/>
    <property type="project" value="TreeGrafter"/>
</dbReference>
<keyword evidence="5 11" id="KW-0732">Signal</keyword>
<dbReference type="Pfam" id="PF01915">
    <property type="entry name" value="Glyco_hydro_3_C"/>
    <property type="match status" value="1"/>
</dbReference>
<dbReference type="AlphaFoldDB" id="A0A9D9IW67"/>
<dbReference type="SUPFAM" id="SSF52279">
    <property type="entry name" value="Beta-D-glucan exohydrolase, C-terminal domain"/>
    <property type="match status" value="1"/>
</dbReference>
<dbReference type="PRINTS" id="PR00133">
    <property type="entry name" value="GLHYDRLASE3"/>
</dbReference>
<comment type="caution">
    <text evidence="13">The sequence shown here is derived from an EMBL/GenBank/DDBJ whole genome shotgun (WGS) entry which is preliminary data.</text>
</comment>
<dbReference type="EC" id="3.2.1.21" evidence="4"/>
<dbReference type="InterPro" id="IPR019800">
    <property type="entry name" value="Glyco_hydro_3_AS"/>
</dbReference>
<evidence type="ECO:0000256" key="8">
    <source>
        <dbReference type="ARBA" id="ARBA00023295"/>
    </source>
</evidence>
<protein>
    <recommendedName>
        <fullName evidence="9">Periplasmic beta-glucosidase</fullName>
        <ecNumber evidence="4">3.2.1.21</ecNumber>
    </recommendedName>
</protein>
<dbReference type="PANTHER" id="PTHR30620">
    <property type="entry name" value="PERIPLASMIC BETA-GLUCOSIDASE-RELATED"/>
    <property type="match status" value="1"/>
</dbReference>
<dbReference type="Gene3D" id="3.20.20.300">
    <property type="entry name" value="Glycoside hydrolase, family 3, N-terminal domain"/>
    <property type="match status" value="1"/>
</dbReference>
<evidence type="ECO:0000313" key="14">
    <source>
        <dbReference type="Proteomes" id="UP000823769"/>
    </source>
</evidence>
<evidence type="ECO:0000256" key="5">
    <source>
        <dbReference type="ARBA" id="ARBA00022729"/>
    </source>
</evidence>
<dbReference type="Pfam" id="PF00933">
    <property type="entry name" value="Glyco_hydro_3"/>
    <property type="match status" value="1"/>
</dbReference>
<keyword evidence="8 10" id="KW-0326">Glycosidase</keyword>
<evidence type="ECO:0000256" key="7">
    <source>
        <dbReference type="ARBA" id="ARBA00022801"/>
    </source>
</evidence>
<dbReference type="SMART" id="SM01217">
    <property type="entry name" value="Fn3_like"/>
    <property type="match status" value="1"/>
</dbReference>
<dbReference type="EMBL" id="JADILW010000022">
    <property type="protein sequence ID" value="MBO8479772.1"/>
    <property type="molecule type" value="Genomic_DNA"/>
</dbReference>
<dbReference type="InterPro" id="IPR051915">
    <property type="entry name" value="Cellulose_Degrad_GH3"/>
</dbReference>
<comment type="similarity">
    <text evidence="3 10">Belongs to the glycosyl hydrolase 3 family.</text>
</comment>
<reference evidence="13" key="1">
    <citation type="submission" date="2020-10" db="EMBL/GenBank/DDBJ databases">
        <authorList>
            <person name="Gilroy R."/>
        </authorList>
    </citation>
    <scope>NUCLEOTIDE SEQUENCE</scope>
    <source>
        <strain evidence="13">B3-1481</strain>
    </source>
</reference>
<dbReference type="Pfam" id="PF14310">
    <property type="entry name" value="Fn3-like"/>
    <property type="match status" value="1"/>
</dbReference>
<evidence type="ECO:0000256" key="10">
    <source>
        <dbReference type="RuleBase" id="RU361161"/>
    </source>
</evidence>
<dbReference type="InterPro" id="IPR036962">
    <property type="entry name" value="Glyco_hydro_3_N_sf"/>
</dbReference>
<dbReference type="InterPro" id="IPR026891">
    <property type="entry name" value="Fn3-like"/>
</dbReference>
<comment type="catalytic activity">
    <reaction evidence="1">
        <text>Hydrolysis of terminal, non-reducing beta-D-glucosyl residues with release of beta-D-glucose.</text>
        <dbReference type="EC" id="3.2.1.21"/>
    </reaction>
</comment>
<dbReference type="FunFam" id="3.20.20.300:FF:000005">
    <property type="entry name" value="Periplasmic beta-glucosidase"/>
    <property type="match status" value="1"/>
</dbReference>
<evidence type="ECO:0000256" key="6">
    <source>
        <dbReference type="ARBA" id="ARBA00022764"/>
    </source>
</evidence>
<feature type="chain" id="PRO_5039679870" description="Periplasmic beta-glucosidase" evidence="11">
    <location>
        <begin position="20"/>
        <end position="771"/>
    </location>
</feature>
<comment type="subcellular location">
    <subcellularLocation>
        <location evidence="2">Periplasm</location>
    </subcellularLocation>
</comment>
<dbReference type="InterPro" id="IPR013783">
    <property type="entry name" value="Ig-like_fold"/>
</dbReference>
<dbReference type="Gene3D" id="2.60.40.10">
    <property type="entry name" value="Immunoglobulins"/>
    <property type="match status" value="1"/>
</dbReference>
<dbReference type="PROSITE" id="PS51257">
    <property type="entry name" value="PROKAR_LIPOPROTEIN"/>
    <property type="match status" value="1"/>
</dbReference>
<dbReference type="Proteomes" id="UP000823769">
    <property type="component" value="Unassembled WGS sequence"/>
</dbReference>
<evidence type="ECO:0000313" key="13">
    <source>
        <dbReference type="EMBL" id="MBO8479772.1"/>
    </source>
</evidence>
<dbReference type="InterPro" id="IPR001764">
    <property type="entry name" value="Glyco_hydro_3_N"/>
</dbReference>
<feature type="domain" description="Fibronectin type III-like" evidence="12">
    <location>
        <begin position="691"/>
        <end position="760"/>
    </location>
</feature>
<dbReference type="NCBIfam" id="NF011678">
    <property type="entry name" value="PRK15098.1"/>
    <property type="match status" value="1"/>
</dbReference>
<evidence type="ECO:0000256" key="4">
    <source>
        <dbReference type="ARBA" id="ARBA00012744"/>
    </source>
</evidence>
<feature type="signal peptide" evidence="11">
    <location>
        <begin position="1"/>
        <end position="19"/>
    </location>
</feature>
<evidence type="ECO:0000256" key="1">
    <source>
        <dbReference type="ARBA" id="ARBA00000448"/>
    </source>
</evidence>
<sequence length="771" mass="84024">MKTSLTLKGIAVCILAAAAAGCSPKSEMDRFVDGLLSKMTVEEKIGQLNLVSGMGFRSDLSNNTSGSDMDLLRHGGFGAFYGIKDLKQMTELQRIAVEETRLGIPLMFGIDAIHGLETTFPIPLALASSWDMDLIEESATISAKEASALGVSWVFSPMVDIARDPRWGRVAEGAGEDPYLGGEIARAMVRGYQGDGSYSTSDKVMACVKHYALYGAAEAGRDYNTVSMDRQTMFNVYMRPYLEACKAGAGSYMSSFNEVEGIPATCNEYLLDDVLRGQWGFDGFVVTDATAINEIIAHGLGDLQEVSARALQAGIDLDMNSNGFIGTLKKSLDEGRISEKDIDTACRRILEAKYKMGLFDDPYKYLDPARAETDVYSEENRAFARRAATQSAVLLKNEGDLLPLSKDMKIALVGPLGNDAENMQGSWSMSSHMNESVTILEGLRNAVSGRGSVRYAEGSWLVEDAELEKTLRGGMMGFFNPDYKPAPVHTRPLQAMINEAVALARQSDVVVAAVGEINNMNGEGASRSDISISEPQQQLLRALKATGKPIVLVLTTGRPLTLEWESENIPAILNTWALGSEAGNAIADLLFGDVNPSGKLTMSFPRNVGQIPVYYNHKNTGRPHGDFEPYRKFTSCYTDVLNSPLYPFGYGLSYTTYEYGDIQLSSATLERGGSVTASVEVTNTGGMDGDETVQLYIRDVVSSSTRPVKELIDFKKVHIPAGESVTVEFTIDEDKLKYYNHELEYVCESGDFKIMVGPDSNRLSEAVLTLN</sequence>
<evidence type="ECO:0000256" key="3">
    <source>
        <dbReference type="ARBA" id="ARBA00005336"/>
    </source>
</evidence>
<accession>A0A9D9IW67</accession>
<dbReference type="PROSITE" id="PS00775">
    <property type="entry name" value="GLYCOSYL_HYDROL_F3"/>
    <property type="match status" value="1"/>
</dbReference>
<proteinExistence type="inferred from homology"/>
<dbReference type="InterPro" id="IPR036881">
    <property type="entry name" value="Glyco_hydro_3_C_sf"/>
</dbReference>
<dbReference type="FunFam" id="3.40.50.1700:FF:000004">
    <property type="entry name" value="Periplasmic beta-glucosidase"/>
    <property type="match status" value="1"/>
</dbReference>